<dbReference type="Proteomes" id="UP000219285">
    <property type="component" value="Chromosome"/>
</dbReference>
<reference evidence="5" key="1">
    <citation type="submission" date="2014-12" db="EMBL/GenBank/DDBJ databases">
        <title>Complete genome sequence of a multi-drug resistant Klebsiella pneumoniae.</title>
        <authorList>
            <person name="Hua X."/>
            <person name="Chen Q."/>
            <person name="Li X."/>
            <person name="Feng Y."/>
            <person name="Ruan Z."/>
            <person name="Yu Y."/>
        </authorList>
    </citation>
    <scope>NUCLEOTIDE SEQUENCE [LARGE SCALE GENOMIC DNA]</scope>
    <source>
        <strain evidence="5">5.12</strain>
    </source>
</reference>
<dbReference type="EMBL" id="CP052766">
    <property type="protein sequence ID" value="QJR81538.1"/>
    <property type="molecule type" value="Genomic_DNA"/>
</dbReference>
<feature type="transmembrane region" description="Helical" evidence="2">
    <location>
        <begin position="12"/>
        <end position="33"/>
    </location>
</feature>
<gene>
    <name evidence="4" type="ORF">CA267_012515</name>
</gene>
<feature type="domain" description="Bacterial sugar transferase" evidence="3">
    <location>
        <begin position="3"/>
        <end position="177"/>
    </location>
</feature>
<name>A0A6M4MF87_9ALTE</name>
<evidence type="ECO:0000256" key="2">
    <source>
        <dbReference type="SAM" id="Phobius"/>
    </source>
</evidence>
<dbReference type="GO" id="GO:0016780">
    <property type="term" value="F:phosphotransferase activity, for other substituted phosphate groups"/>
    <property type="evidence" value="ECO:0007669"/>
    <property type="project" value="TreeGrafter"/>
</dbReference>
<protein>
    <submittedName>
        <fullName evidence="4">Sugar transferase</fullName>
    </submittedName>
</protein>
<evidence type="ECO:0000256" key="1">
    <source>
        <dbReference type="ARBA" id="ARBA00006464"/>
    </source>
</evidence>
<sequence>MVKRVMDIVGSGVALFLLSWLLGGLAILVWIKLGSPILFRQWRPGLNGKPFELIKFRTQINARTDAGEPLTDDQRQTKFGRFLRRTSLDELPELWNVLRGEMSLVGPRPLLEEDGDQKDYLEKVRQQVRPGMTGWAQINGRDNITEDKKFELDKWYVANQSFWLDCKILLLTILKVVRRENVRKHNNSKASSETQATVNKKN</sequence>
<evidence type="ECO:0000313" key="4">
    <source>
        <dbReference type="EMBL" id="QJR81538.1"/>
    </source>
</evidence>
<keyword evidence="2" id="KW-1133">Transmembrane helix</keyword>
<keyword evidence="2" id="KW-0812">Transmembrane</keyword>
<keyword evidence="5" id="KW-1185">Reference proteome</keyword>
<dbReference type="OrthoDB" id="9808602at2"/>
<keyword evidence="2" id="KW-0472">Membrane</keyword>
<dbReference type="Pfam" id="PF02397">
    <property type="entry name" value="Bac_transf"/>
    <property type="match status" value="1"/>
</dbReference>
<reference evidence="4 5" key="2">
    <citation type="submission" date="2020-04" db="EMBL/GenBank/DDBJ databases">
        <title>Complete genome sequence of Alteromonas pelagimontana 5.12T.</title>
        <authorList>
            <person name="Sinha R.K."/>
            <person name="Krishnan K.P."/>
            <person name="Kurian J.P."/>
        </authorList>
    </citation>
    <scope>NUCLEOTIDE SEQUENCE [LARGE SCALE GENOMIC DNA]</scope>
    <source>
        <strain evidence="4 5">5.12</strain>
    </source>
</reference>
<dbReference type="KEGG" id="apel:CA267_012515"/>
<evidence type="ECO:0000313" key="5">
    <source>
        <dbReference type="Proteomes" id="UP000219285"/>
    </source>
</evidence>
<proteinExistence type="inferred from homology"/>
<dbReference type="RefSeq" id="WP_075610367.1">
    <property type="nucleotide sequence ID" value="NZ_CP052766.1"/>
</dbReference>
<dbReference type="InterPro" id="IPR003362">
    <property type="entry name" value="Bact_transf"/>
</dbReference>
<dbReference type="AlphaFoldDB" id="A0A6M4MF87"/>
<comment type="similarity">
    <text evidence="1">Belongs to the bacterial sugar transferase family.</text>
</comment>
<dbReference type="PANTHER" id="PTHR30576">
    <property type="entry name" value="COLANIC BIOSYNTHESIS UDP-GLUCOSE LIPID CARRIER TRANSFERASE"/>
    <property type="match status" value="1"/>
</dbReference>
<keyword evidence="4" id="KW-0808">Transferase</keyword>
<dbReference type="PANTHER" id="PTHR30576:SF8">
    <property type="entry name" value="UNDECAPRENYL-PHOSPHATE GALACTOSE PHOSPHOTRANSFERASE"/>
    <property type="match status" value="1"/>
</dbReference>
<accession>A0A6M4MF87</accession>
<organism evidence="4 5">
    <name type="scientific">Alteromonas pelagimontana</name>
    <dbReference type="NCBI Taxonomy" id="1858656"/>
    <lineage>
        <taxon>Bacteria</taxon>
        <taxon>Pseudomonadati</taxon>
        <taxon>Pseudomonadota</taxon>
        <taxon>Gammaproteobacteria</taxon>
        <taxon>Alteromonadales</taxon>
        <taxon>Alteromonadaceae</taxon>
        <taxon>Alteromonas/Salinimonas group</taxon>
        <taxon>Alteromonas</taxon>
    </lineage>
</organism>
<evidence type="ECO:0000259" key="3">
    <source>
        <dbReference type="Pfam" id="PF02397"/>
    </source>
</evidence>